<evidence type="ECO:0000259" key="3">
    <source>
        <dbReference type="PROSITE" id="PS51186"/>
    </source>
</evidence>
<dbReference type="RefSeq" id="WP_187127674.1">
    <property type="nucleotide sequence ID" value="NZ_CABKVV010000011.1"/>
</dbReference>
<evidence type="ECO:0000256" key="2">
    <source>
        <dbReference type="ARBA" id="ARBA00023315"/>
    </source>
</evidence>
<accession>A0ABT1S099</accession>
<evidence type="ECO:0000256" key="1">
    <source>
        <dbReference type="ARBA" id="ARBA00022679"/>
    </source>
</evidence>
<keyword evidence="2" id="KW-0012">Acyltransferase</keyword>
<sequence>MELLMREAGVEDLDGLDRVMLVISDNSADRNKMAELVEKLSHDPQKYLLVAEDREAGVLCGSLLGVVFEDICDTCRPILLVENVAVLPEYQGKGVGRKMFEEIEKWGKEQNCHYEILVSGQNRTGAHEFYRRLGFHEEKGFKKYL</sequence>
<dbReference type="InterPro" id="IPR000182">
    <property type="entry name" value="GNAT_dom"/>
</dbReference>
<dbReference type="EMBL" id="JANFZH010000017">
    <property type="protein sequence ID" value="MCQ4839970.1"/>
    <property type="molecule type" value="Genomic_DNA"/>
</dbReference>
<organism evidence="4 5">
    <name type="scientific">Neglectibacter timonensis</name>
    <dbReference type="NCBI Taxonomy" id="1776382"/>
    <lineage>
        <taxon>Bacteria</taxon>
        <taxon>Bacillati</taxon>
        <taxon>Bacillota</taxon>
        <taxon>Clostridia</taxon>
        <taxon>Eubacteriales</taxon>
        <taxon>Oscillospiraceae</taxon>
        <taxon>Neglectibacter</taxon>
    </lineage>
</organism>
<dbReference type="PROSITE" id="PS51186">
    <property type="entry name" value="GNAT"/>
    <property type="match status" value="1"/>
</dbReference>
<proteinExistence type="predicted"/>
<dbReference type="PANTHER" id="PTHR43420">
    <property type="entry name" value="ACETYLTRANSFERASE"/>
    <property type="match status" value="1"/>
</dbReference>
<keyword evidence="5" id="KW-1185">Reference proteome</keyword>
<name>A0ABT1S099_9FIRM</name>
<dbReference type="SUPFAM" id="SSF55729">
    <property type="entry name" value="Acyl-CoA N-acyltransferases (Nat)"/>
    <property type="match status" value="1"/>
</dbReference>
<keyword evidence="1" id="KW-0808">Transferase</keyword>
<reference evidence="4 5" key="1">
    <citation type="submission" date="2022-06" db="EMBL/GenBank/DDBJ databases">
        <title>Isolation of gut microbiota from human fecal samples.</title>
        <authorList>
            <person name="Pamer E.G."/>
            <person name="Barat B."/>
            <person name="Waligurski E."/>
            <person name="Medina S."/>
            <person name="Paddock L."/>
            <person name="Mostad J."/>
        </authorList>
    </citation>
    <scope>NUCLEOTIDE SEQUENCE [LARGE SCALE GENOMIC DNA]</scope>
    <source>
        <strain evidence="4 5">DFI.9.73</strain>
    </source>
</reference>
<comment type="caution">
    <text evidence="4">The sequence shown here is derived from an EMBL/GenBank/DDBJ whole genome shotgun (WGS) entry which is preliminary data.</text>
</comment>
<evidence type="ECO:0000313" key="4">
    <source>
        <dbReference type="EMBL" id="MCQ4839970.1"/>
    </source>
</evidence>
<dbReference type="InterPro" id="IPR050680">
    <property type="entry name" value="YpeA/RimI_acetyltransf"/>
</dbReference>
<feature type="domain" description="N-acetyltransferase" evidence="3">
    <location>
        <begin position="3"/>
        <end position="145"/>
    </location>
</feature>
<dbReference type="Gene3D" id="3.40.630.30">
    <property type="match status" value="1"/>
</dbReference>
<gene>
    <name evidence="4" type="ORF">NE695_08585</name>
</gene>
<evidence type="ECO:0000313" key="5">
    <source>
        <dbReference type="Proteomes" id="UP001524473"/>
    </source>
</evidence>
<dbReference type="Pfam" id="PF00583">
    <property type="entry name" value="Acetyltransf_1"/>
    <property type="match status" value="1"/>
</dbReference>
<dbReference type="InterPro" id="IPR016181">
    <property type="entry name" value="Acyl_CoA_acyltransferase"/>
</dbReference>
<dbReference type="CDD" id="cd04301">
    <property type="entry name" value="NAT_SF"/>
    <property type="match status" value="1"/>
</dbReference>
<protein>
    <submittedName>
        <fullName evidence="4">GNAT family N-acetyltransferase</fullName>
    </submittedName>
</protein>
<dbReference type="Proteomes" id="UP001524473">
    <property type="component" value="Unassembled WGS sequence"/>
</dbReference>
<dbReference type="GeneID" id="90531533"/>